<dbReference type="PANTHER" id="PTHR31157:SF1">
    <property type="entry name" value="SCP DOMAIN-CONTAINING PROTEIN"/>
    <property type="match status" value="1"/>
</dbReference>
<dbReference type="CDD" id="cd05379">
    <property type="entry name" value="CAP_bacterial"/>
    <property type="match status" value="1"/>
</dbReference>
<dbReference type="Gene3D" id="3.40.33.10">
    <property type="entry name" value="CAP"/>
    <property type="match status" value="1"/>
</dbReference>
<evidence type="ECO:0000313" key="4">
    <source>
        <dbReference type="Proteomes" id="UP000198885"/>
    </source>
</evidence>
<dbReference type="OrthoDB" id="7846629at2"/>
<sequence length="200" mass="21738">MMRTKIVGLLLVGAVLAGCAPQPSSQLRLGPDGRPLPQVYNLAAQNDDRVQFRMLDAVNSLREARGAPPVQLNAALNAAAATHSRDMSVQNRPWHFGSDGSSPLERVQRVGYTGGLLGENISETYETEIETLAAWMEQPDTRDIIVDDRARDMGFAWFQEPSGKIWWTLILGQPNRRSVPTSQVQAGSALGLQGESASQG</sequence>
<dbReference type="EMBL" id="FOGU01000005">
    <property type="protein sequence ID" value="SES08803.1"/>
    <property type="molecule type" value="Genomic_DNA"/>
</dbReference>
<protein>
    <submittedName>
        <fullName evidence="3">Uncharacterized conserved protein YkwD, contains CAP (CSP/antigen 5/PR1) domain</fullName>
    </submittedName>
</protein>
<keyword evidence="4" id="KW-1185">Reference proteome</keyword>
<evidence type="ECO:0000256" key="1">
    <source>
        <dbReference type="SAM" id="SignalP"/>
    </source>
</evidence>
<name>A0A1H9UIE1_9RHOB</name>
<dbReference type="RefSeq" id="WP_092693271.1">
    <property type="nucleotide sequence ID" value="NZ_FOGU01000005.1"/>
</dbReference>
<dbReference type="PROSITE" id="PS51257">
    <property type="entry name" value="PROKAR_LIPOPROTEIN"/>
    <property type="match status" value="1"/>
</dbReference>
<evidence type="ECO:0000313" key="3">
    <source>
        <dbReference type="EMBL" id="SES08803.1"/>
    </source>
</evidence>
<keyword evidence="1" id="KW-0732">Signal</keyword>
<dbReference type="SUPFAM" id="SSF55797">
    <property type="entry name" value="PR-1-like"/>
    <property type="match status" value="1"/>
</dbReference>
<dbReference type="InterPro" id="IPR014044">
    <property type="entry name" value="CAP_dom"/>
</dbReference>
<gene>
    <name evidence="3" type="ORF">SAMN04490244_105284</name>
</gene>
<dbReference type="Proteomes" id="UP000198885">
    <property type="component" value="Unassembled WGS sequence"/>
</dbReference>
<dbReference type="Pfam" id="PF00188">
    <property type="entry name" value="CAP"/>
    <property type="match status" value="1"/>
</dbReference>
<feature type="chain" id="PRO_5011617437" evidence="1">
    <location>
        <begin position="18"/>
        <end position="200"/>
    </location>
</feature>
<dbReference type="PANTHER" id="PTHR31157">
    <property type="entry name" value="SCP DOMAIN-CONTAINING PROTEIN"/>
    <property type="match status" value="1"/>
</dbReference>
<organism evidence="3 4">
    <name type="scientific">Tranquillimonas rosea</name>
    <dbReference type="NCBI Taxonomy" id="641238"/>
    <lineage>
        <taxon>Bacteria</taxon>
        <taxon>Pseudomonadati</taxon>
        <taxon>Pseudomonadota</taxon>
        <taxon>Alphaproteobacteria</taxon>
        <taxon>Rhodobacterales</taxon>
        <taxon>Roseobacteraceae</taxon>
        <taxon>Tranquillimonas</taxon>
    </lineage>
</organism>
<dbReference type="AlphaFoldDB" id="A0A1H9UIE1"/>
<accession>A0A1H9UIE1</accession>
<evidence type="ECO:0000259" key="2">
    <source>
        <dbReference type="Pfam" id="PF00188"/>
    </source>
</evidence>
<feature type="signal peptide" evidence="1">
    <location>
        <begin position="1"/>
        <end position="17"/>
    </location>
</feature>
<proteinExistence type="predicted"/>
<dbReference type="STRING" id="641238.SAMN04490244_105284"/>
<feature type="domain" description="SCP" evidence="2">
    <location>
        <begin position="55"/>
        <end position="169"/>
    </location>
</feature>
<dbReference type="InterPro" id="IPR035940">
    <property type="entry name" value="CAP_sf"/>
</dbReference>
<reference evidence="3 4" key="1">
    <citation type="submission" date="2016-10" db="EMBL/GenBank/DDBJ databases">
        <authorList>
            <person name="de Groot N.N."/>
        </authorList>
    </citation>
    <scope>NUCLEOTIDE SEQUENCE [LARGE SCALE GENOMIC DNA]</scope>
    <source>
        <strain evidence="3 4">DSM 23042</strain>
    </source>
</reference>